<keyword evidence="3" id="KW-0153">Cholesterol metabolism</keyword>
<accession>A0A7K7ML67</accession>
<keyword evidence="12" id="KW-1185">Reference proteome</keyword>
<dbReference type="GO" id="GO:0008203">
    <property type="term" value="P:cholesterol metabolic process"/>
    <property type="evidence" value="ECO:0007669"/>
    <property type="project" value="UniProtKB-KW"/>
</dbReference>
<dbReference type="PANTHER" id="PTHR11232:SF35">
    <property type="entry name" value="LOW DENSITY LIPOPROTEIN RECEPTOR ADAPTER PROTEIN 1"/>
    <property type="match status" value="1"/>
</dbReference>
<evidence type="ECO:0000256" key="9">
    <source>
        <dbReference type="SAM" id="Phobius"/>
    </source>
</evidence>
<keyword evidence="7" id="KW-0753">Steroid metabolism</keyword>
<dbReference type="SMART" id="SM00462">
    <property type="entry name" value="PTB"/>
    <property type="match status" value="1"/>
</dbReference>
<comment type="subcellular location">
    <subcellularLocation>
        <location evidence="1">Cytoplasm</location>
    </subcellularLocation>
</comment>
<keyword evidence="4" id="KW-0254">Endocytosis</keyword>
<dbReference type="Pfam" id="PF00640">
    <property type="entry name" value="PID"/>
    <property type="match status" value="1"/>
</dbReference>
<evidence type="ECO:0000256" key="2">
    <source>
        <dbReference type="ARBA" id="ARBA00022490"/>
    </source>
</evidence>
<evidence type="ECO:0000259" key="10">
    <source>
        <dbReference type="PROSITE" id="PS01179"/>
    </source>
</evidence>
<evidence type="ECO:0000256" key="4">
    <source>
        <dbReference type="ARBA" id="ARBA00022583"/>
    </source>
</evidence>
<evidence type="ECO:0000256" key="7">
    <source>
        <dbReference type="ARBA" id="ARBA00023221"/>
    </source>
</evidence>
<keyword evidence="6" id="KW-1207">Sterol metabolism</keyword>
<protein>
    <submittedName>
        <fullName evidence="11">ARH protein</fullName>
    </submittedName>
</protein>
<feature type="region of interest" description="Disordered" evidence="8">
    <location>
        <begin position="182"/>
        <end position="204"/>
    </location>
</feature>
<dbReference type="PANTHER" id="PTHR11232">
    <property type="entry name" value="PHOSPHOTYROSINE INTERACTION DOMAIN-CONTAINING FAMILY MEMBER"/>
    <property type="match status" value="1"/>
</dbReference>
<comment type="caution">
    <text evidence="11">The sequence shown here is derived from an EMBL/GenBank/DDBJ whole genome shotgun (WGS) entry which is preliminary data.</text>
</comment>
<evidence type="ECO:0000313" key="11">
    <source>
        <dbReference type="EMBL" id="NWZ43522.1"/>
    </source>
</evidence>
<dbReference type="Gene3D" id="2.30.29.30">
    <property type="entry name" value="Pleckstrin-homology domain (PH domain)/Phosphotyrosine-binding domain (PTB)"/>
    <property type="match status" value="1"/>
</dbReference>
<keyword evidence="2" id="KW-0963">Cytoplasm</keyword>
<dbReference type="PROSITE" id="PS01179">
    <property type="entry name" value="PID"/>
    <property type="match status" value="1"/>
</dbReference>
<dbReference type="InterPro" id="IPR011993">
    <property type="entry name" value="PH-like_dom_sf"/>
</dbReference>
<feature type="domain" description="PID" evidence="10">
    <location>
        <begin position="47"/>
        <end position="169"/>
    </location>
</feature>
<keyword evidence="9" id="KW-0472">Membrane</keyword>
<evidence type="ECO:0000256" key="8">
    <source>
        <dbReference type="SAM" id="MobiDB-lite"/>
    </source>
</evidence>
<dbReference type="InterPro" id="IPR051133">
    <property type="entry name" value="Adapter_Engulfment-Domain"/>
</dbReference>
<evidence type="ECO:0000256" key="1">
    <source>
        <dbReference type="ARBA" id="ARBA00004496"/>
    </source>
</evidence>
<feature type="non-terminal residue" evidence="11">
    <location>
        <position position="305"/>
    </location>
</feature>
<dbReference type="GO" id="GO:0006897">
    <property type="term" value="P:endocytosis"/>
    <property type="evidence" value="ECO:0007669"/>
    <property type="project" value="UniProtKB-KW"/>
</dbReference>
<dbReference type="EMBL" id="VZSR01003799">
    <property type="protein sequence ID" value="NWZ43522.1"/>
    <property type="molecule type" value="Genomic_DNA"/>
</dbReference>
<dbReference type="AlphaFoldDB" id="A0A7K7ML67"/>
<sequence>MDALKSAGRALLRSPSVHKPSWAGGRHKKLPENWTDTRETLLEGMLFSLKYLGMTLVEQPKGEELSAAAVKRIVATAKASGKKLQKVTLKVSPRGIVLRDSRSNELIENISIYRISYCTADKNHDRVFAYIAQNQLSESLECHGFLCSKRKMAQAVTLTVAQAFKIAFEFWQAAKEEKEKRERSILEAEGTSPEDPAHPGTREAPGQGCALNPWCCPLSVLVFSVPFYSVFSCAFPWFYFILCACGFILFPVFVCPLRLAQSRTNPHVLDTGLTAQDMQSAETLSPVDWNKMDPGTAEKDDLFMF</sequence>
<reference evidence="11 12" key="1">
    <citation type="submission" date="2019-09" db="EMBL/GenBank/DDBJ databases">
        <title>Bird 10,000 Genomes (B10K) Project - Family phase.</title>
        <authorList>
            <person name="Zhang G."/>
        </authorList>
    </citation>
    <scope>NUCLEOTIDE SEQUENCE [LARGE SCALE GENOMIC DNA]</scope>
    <source>
        <strain evidence="11">OUT-0037</strain>
        <tissue evidence="11">Liver</tissue>
    </source>
</reference>
<name>A0A7K7ML67_9PASS</name>
<proteinExistence type="predicted"/>
<dbReference type="InterPro" id="IPR006020">
    <property type="entry name" value="PTB/PI_dom"/>
</dbReference>
<feature type="non-terminal residue" evidence="11">
    <location>
        <position position="1"/>
    </location>
</feature>
<dbReference type="FunFam" id="2.30.29.30:FF:000137">
    <property type="entry name" value="Low density lipoprotein receptor adapter protein 1"/>
    <property type="match status" value="1"/>
</dbReference>
<dbReference type="GO" id="GO:0005769">
    <property type="term" value="C:early endosome"/>
    <property type="evidence" value="ECO:0007669"/>
    <property type="project" value="TreeGrafter"/>
</dbReference>
<evidence type="ECO:0000256" key="5">
    <source>
        <dbReference type="ARBA" id="ARBA00023098"/>
    </source>
</evidence>
<keyword evidence="5" id="KW-0443">Lipid metabolism</keyword>
<feature type="transmembrane region" description="Helical" evidence="9">
    <location>
        <begin position="237"/>
        <end position="257"/>
    </location>
</feature>
<evidence type="ECO:0000313" key="12">
    <source>
        <dbReference type="Proteomes" id="UP000540762"/>
    </source>
</evidence>
<evidence type="ECO:0000256" key="6">
    <source>
        <dbReference type="ARBA" id="ARBA00023166"/>
    </source>
</evidence>
<keyword evidence="9" id="KW-1133">Transmembrane helix</keyword>
<evidence type="ECO:0000256" key="3">
    <source>
        <dbReference type="ARBA" id="ARBA00022548"/>
    </source>
</evidence>
<gene>
    <name evidence="11" type="primary">Ldlrap1_0</name>
    <name evidence="11" type="ORF">BRAATR_R00975</name>
</gene>
<dbReference type="CDD" id="cd13159">
    <property type="entry name" value="PTB_LDLRAP-mammal-like"/>
    <property type="match status" value="1"/>
</dbReference>
<dbReference type="SUPFAM" id="SSF50729">
    <property type="entry name" value="PH domain-like"/>
    <property type="match status" value="1"/>
</dbReference>
<organism evidence="11 12">
    <name type="scientific">Brachypodius melanocephalos</name>
    <name type="common">black-headed bulbul</name>
    <dbReference type="NCBI Taxonomy" id="3235156"/>
    <lineage>
        <taxon>Eukaryota</taxon>
        <taxon>Metazoa</taxon>
        <taxon>Chordata</taxon>
        <taxon>Craniata</taxon>
        <taxon>Vertebrata</taxon>
        <taxon>Euteleostomi</taxon>
        <taxon>Archelosauria</taxon>
        <taxon>Archosauria</taxon>
        <taxon>Dinosauria</taxon>
        <taxon>Saurischia</taxon>
        <taxon>Theropoda</taxon>
        <taxon>Coelurosauria</taxon>
        <taxon>Aves</taxon>
        <taxon>Neognathae</taxon>
        <taxon>Neoaves</taxon>
        <taxon>Telluraves</taxon>
        <taxon>Australaves</taxon>
        <taxon>Passeriformes</taxon>
        <taxon>Sylvioidea</taxon>
        <taxon>Pycnonotidae</taxon>
        <taxon>Brachypodius</taxon>
    </lineage>
</organism>
<dbReference type="Proteomes" id="UP000540762">
    <property type="component" value="Unassembled WGS sequence"/>
</dbReference>
<keyword evidence="9" id="KW-0812">Transmembrane</keyword>